<dbReference type="OrthoDB" id="275177at2759"/>
<evidence type="ECO:0000256" key="8">
    <source>
        <dbReference type="RuleBase" id="RU363066"/>
    </source>
</evidence>
<proteinExistence type="inferred from homology"/>
<evidence type="ECO:0000256" key="7">
    <source>
        <dbReference type="ARBA" id="ARBA00048090"/>
    </source>
</evidence>
<evidence type="ECO:0000256" key="6">
    <source>
        <dbReference type="ARBA" id="ARBA00022840"/>
    </source>
</evidence>
<evidence type="ECO:0000313" key="10">
    <source>
        <dbReference type="Proteomes" id="UP000267096"/>
    </source>
</evidence>
<evidence type="ECO:0000313" key="11">
    <source>
        <dbReference type="WBParaSite" id="ASIM_0001318601-mRNA-1"/>
    </source>
</evidence>
<dbReference type="InterPro" id="IPR031322">
    <property type="entry name" value="Shikimate/glucono_kinase"/>
</dbReference>
<dbReference type="GO" id="GO:0005524">
    <property type="term" value="F:ATP binding"/>
    <property type="evidence" value="ECO:0007669"/>
    <property type="project" value="UniProtKB-KW"/>
</dbReference>
<dbReference type="CDD" id="cd02021">
    <property type="entry name" value="GntK"/>
    <property type="match status" value="1"/>
</dbReference>
<dbReference type="SUPFAM" id="SSF52540">
    <property type="entry name" value="P-loop containing nucleoside triphosphate hydrolases"/>
    <property type="match status" value="1"/>
</dbReference>
<dbReference type="AlphaFoldDB" id="A0A0M3JXU5"/>
<dbReference type="PANTHER" id="PTHR43442">
    <property type="entry name" value="GLUCONOKINASE-RELATED"/>
    <property type="match status" value="1"/>
</dbReference>
<dbReference type="FunFam" id="3.40.50.300:FF:000522">
    <property type="entry name" value="Gluconokinase"/>
    <property type="match status" value="1"/>
</dbReference>
<name>A0A0M3JXU5_ANISI</name>
<dbReference type="NCBIfam" id="TIGR01313">
    <property type="entry name" value="therm_gnt_kin"/>
    <property type="match status" value="1"/>
</dbReference>
<reference evidence="11" key="1">
    <citation type="submission" date="2017-02" db="UniProtKB">
        <authorList>
            <consortium name="WormBaseParasite"/>
        </authorList>
    </citation>
    <scope>IDENTIFICATION</scope>
</reference>
<comment type="pathway">
    <text evidence="1 8">Carbohydrate acid metabolism; D-gluconate degradation.</text>
</comment>
<sequence length="239" mass="27008">MDSSKDDTSDLAQRLASIEQDCQPCRFTGSASAFAIGSYVLYCTQSGYYAKRPYSRLIVRCVAAEDWWQAFEMPKKFIFLMGVAGCGKSTVGVELANQLGARFIDADNYHTVENRSKMAKGIPLSDSDRLPWLQQIAAIAKESDAQIVVIACSALKRTYRQILSESLEDDYMFIHLDVPRTELERRLQSRKGHFFNKSLLDSQLTTLEKLQDERNSIILDADQCVANIITQIMSLLNQR</sequence>
<dbReference type="Proteomes" id="UP000267096">
    <property type="component" value="Unassembled WGS sequence"/>
</dbReference>
<evidence type="ECO:0000256" key="4">
    <source>
        <dbReference type="ARBA" id="ARBA00022741"/>
    </source>
</evidence>
<dbReference type="WBParaSite" id="ASIM_0001318601-mRNA-1">
    <property type="protein sequence ID" value="ASIM_0001318601-mRNA-1"/>
    <property type="gene ID" value="ASIM_0001318601"/>
</dbReference>
<evidence type="ECO:0000256" key="5">
    <source>
        <dbReference type="ARBA" id="ARBA00022777"/>
    </source>
</evidence>
<evidence type="ECO:0000256" key="1">
    <source>
        <dbReference type="ARBA" id="ARBA00004875"/>
    </source>
</evidence>
<evidence type="ECO:0000256" key="2">
    <source>
        <dbReference type="ARBA" id="ARBA00008420"/>
    </source>
</evidence>
<keyword evidence="10" id="KW-1185">Reference proteome</keyword>
<dbReference type="Pfam" id="PF01202">
    <property type="entry name" value="SKI"/>
    <property type="match status" value="1"/>
</dbReference>
<accession>A0A0M3JXU5</accession>
<keyword evidence="5 8" id="KW-0418">Kinase</keyword>
<gene>
    <name evidence="9" type="ORF">ASIM_LOCUS12652</name>
</gene>
<dbReference type="Gene3D" id="3.40.50.300">
    <property type="entry name" value="P-loop containing nucleotide triphosphate hydrolases"/>
    <property type="match status" value="1"/>
</dbReference>
<keyword evidence="4 8" id="KW-0547">Nucleotide-binding</keyword>
<dbReference type="EMBL" id="UYRR01031225">
    <property type="protein sequence ID" value="VDK47853.1"/>
    <property type="molecule type" value="Genomic_DNA"/>
</dbReference>
<dbReference type="UniPathway" id="UPA00792"/>
<comment type="catalytic activity">
    <reaction evidence="7 8">
        <text>D-gluconate + ATP = 6-phospho-D-gluconate + ADP + H(+)</text>
        <dbReference type="Rhea" id="RHEA:19433"/>
        <dbReference type="ChEBI" id="CHEBI:15378"/>
        <dbReference type="ChEBI" id="CHEBI:18391"/>
        <dbReference type="ChEBI" id="CHEBI:30616"/>
        <dbReference type="ChEBI" id="CHEBI:58759"/>
        <dbReference type="ChEBI" id="CHEBI:456216"/>
        <dbReference type="EC" id="2.7.1.12"/>
    </reaction>
</comment>
<evidence type="ECO:0000313" key="9">
    <source>
        <dbReference type="EMBL" id="VDK47853.1"/>
    </source>
</evidence>
<dbReference type="GO" id="GO:0005975">
    <property type="term" value="P:carbohydrate metabolic process"/>
    <property type="evidence" value="ECO:0007669"/>
    <property type="project" value="InterPro"/>
</dbReference>
<protein>
    <recommendedName>
        <fullName evidence="8">Gluconokinase</fullName>
        <ecNumber evidence="8">2.7.1.12</ecNumber>
    </recommendedName>
</protein>
<keyword evidence="3 8" id="KW-0808">Transferase</keyword>
<dbReference type="PRINTS" id="PR01100">
    <property type="entry name" value="SHIKIMTKNASE"/>
</dbReference>
<keyword evidence="6 8" id="KW-0067">ATP-binding</keyword>
<reference evidence="9 10" key="2">
    <citation type="submission" date="2018-11" db="EMBL/GenBank/DDBJ databases">
        <authorList>
            <consortium name="Pathogen Informatics"/>
        </authorList>
    </citation>
    <scope>NUCLEOTIDE SEQUENCE [LARGE SCALE GENOMIC DNA]</scope>
</reference>
<evidence type="ECO:0000256" key="3">
    <source>
        <dbReference type="ARBA" id="ARBA00022679"/>
    </source>
</evidence>
<dbReference type="GO" id="GO:0046316">
    <property type="term" value="F:gluconokinase activity"/>
    <property type="evidence" value="ECO:0007669"/>
    <property type="project" value="UniProtKB-EC"/>
</dbReference>
<dbReference type="InterPro" id="IPR006001">
    <property type="entry name" value="Therm_gnt_kin"/>
</dbReference>
<dbReference type="PANTHER" id="PTHR43442:SF3">
    <property type="entry name" value="GLUCONOKINASE-RELATED"/>
    <property type="match status" value="1"/>
</dbReference>
<dbReference type="InterPro" id="IPR027417">
    <property type="entry name" value="P-loop_NTPase"/>
</dbReference>
<comment type="similarity">
    <text evidence="2 8">Belongs to the gluconokinase GntK/GntV family.</text>
</comment>
<dbReference type="GO" id="GO:0005737">
    <property type="term" value="C:cytoplasm"/>
    <property type="evidence" value="ECO:0007669"/>
    <property type="project" value="TreeGrafter"/>
</dbReference>
<dbReference type="EC" id="2.7.1.12" evidence="8"/>
<organism evidence="11">
    <name type="scientific">Anisakis simplex</name>
    <name type="common">Herring worm</name>
    <dbReference type="NCBI Taxonomy" id="6269"/>
    <lineage>
        <taxon>Eukaryota</taxon>
        <taxon>Metazoa</taxon>
        <taxon>Ecdysozoa</taxon>
        <taxon>Nematoda</taxon>
        <taxon>Chromadorea</taxon>
        <taxon>Rhabditida</taxon>
        <taxon>Spirurina</taxon>
        <taxon>Ascaridomorpha</taxon>
        <taxon>Ascaridoidea</taxon>
        <taxon>Anisakidae</taxon>
        <taxon>Anisakis</taxon>
        <taxon>Anisakis simplex complex</taxon>
    </lineage>
</organism>